<organism evidence="7 8">
    <name type="scientific">Thermodesulforhabdus norvegica</name>
    <dbReference type="NCBI Taxonomy" id="39841"/>
    <lineage>
        <taxon>Bacteria</taxon>
        <taxon>Pseudomonadati</taxon>
        <taxon>Thermodesulfobacteriota</taxon>
        <taxon>Syntrophobacteria</taxon>
        <taxon>Syntrophobacterales</taxon>
        <taxon>Thermodesulforhabdaceae</taxon>
        <taxon>Thermodesulforhabdus</taxon>
    </lineage>
</organism>
<evidence type="ECO:0000256" key="6">
    <source>
        <dbReference type="SAM" id="Phobius"/>
    </source>
</evidence>
<comment type="subcellular location">
    <subcellularLocation>
        <location evidence="1">Cell membrane</location>
        <topology evidence="1">Multi-pass membrane protein</topology>
    </subcellularLocation>
</comment>
<dbReference type="AlphaFoldDB" id="A0A1I4QKS9"/>
<feature type="transmembrane region" description="Helical" evidence="6">
    <location>
        <begin position="79"/>
        <end position="103"/>
    </location>
</feature>
<dbReference type="InterPro" id="IPR022791">
    <property type="entry name" value="L-PG_synthase/AglD"/>
</dbReference>
<dbReference type="NCBIfam" id="TIGR00374">
    <property type="entry name" value="flippase-like domain"/>
    <property type="match status" value="1"/>
</dbReference>
<feature type="transmembrane region" description="Helical" evidence="6">
    <location>
        <begin position="307"/>
        <end position="328"/>
    </location>
</feature>
<feature type="transmembrane region" description="Helical" evidence="6">
    <location>
        <begin position="43"/>
        <end position="67"/>
    </location>
</feature>
<keyword evidence="2" id="KW-1003">Cell membrane</keyword>
<gene>
    <name evidence="7" type="ORF">SAMN05660836_00091</name>
</gene>
<protein>
    <submittedName>
        <fullName evidence="7">Uncharacterized protein</fullName>
    </submittedName>
</protein>
<evidence type="ECO:0000256" key="3">
    <source>
        <dbReference type="ARBA" id="ARBA00022692"/>
    </source>
</evidence>
<sequence>MKFFYLKRRFWVTVFAGLLVLGWVVKKAHVGEVVGYLKEADPLWFSGAFACSVGSYICIGEIMKTLIKATRRNLTRASAYLIAFVSTVVNYVMSVGGISGLTVKVYLLSKKKIPAGETLSISVIHGFFTNTIAVFIVVAGCFFTVRLKIFTGGIAIPVFFIVCCALFFGFLCTAVVVSNRVRELCWLLLKKIAEVVPGPGRIKGFFSRLDGAFRCFHESMLFLTKSTGGLARTAAYALADWVLMFGCLYLSFLAVHYNVSPELLIVGFCTGLLVSLISLIPGGLGIYEGSMVGVFYLMGLDYEKSLAAVMIYRLLYFFIPAVVGLVLLGRELVVD</sequence>
<dbReference type="PANTHER" id="PTHR39087">
    <property type="entry name" value="UPF0104 MEMBRANE PROTEIN MJ1595"/>
    <property type="match status" value="1"/>
</dbReference>
<keyword evidence="4 6" id="KW-1133">Transmembrane helix</keyword>
<dbReference type="EMBL" id="FOUU01000001">
    <property type="protein sequence ID" value="SFM40661.1"/>
    <property type="molecule type" value="Genomic_DNA"/>
</dbReference>
<evidence type="ECO:0000256" key="1">
    <source>
        <dbReference type="ARBA" id="ARBA00004651"/>
    </source>
</evidence>
<dbReference type="STRING" id="39841.SAMN05660836_00091"/>
<feature type="transmembrane region" description="Helical" evidence="6">
    <location>
        <begin position="234"/>
        <end position="256"/>
    </location>
</feature>
<reference evidence="7 8" key="1">
    <citation type="submission" date="2016-10" db="EMBL/GenBank/DDBJ databases">
        <authorList>
            <person name="de Groot N.N."/>
        </authorList>
    </citation>
    <scope>NUCLEOTIDE SEQUENCE [LARGE SCALE GENOMIC DNA]</scope>
    <source>
        <strain evidence="7 8">DSM 9990</strain>
    </source>
</reference>
<name>A0A1I4QKS9_9BACT</name>
<dbReference type="Pfam" id="PF03706">
    <property type="entry name" value="LPG_synthase_TM"/>
    <property type="match status" value="1"/>
</dbReference>
<keyword evidence="5 6" id="KW-0472">Membrane</keyword>
<evidence type="ECO:0000256" key="5">
    <source>
        <dbReference type="ARBA" id="ARBA00023136"/>
    </source>
</evidence>
<evidence type="ECO:0000313" key="7">
    <source>
        <dbReference type="EMBL" id="SFM40661.1"/>
    </source>
</evidence>
<accession>A0A1I4QKS9</accession>
<dbReference type="PANTHER" id="PTHR39087:SF2">
    <property type="entry name" value="UPF0104 MEMBRANE PROTEIN MJ1595"/>
    <property type="match status" value="1"/>
</dbReference>
<dbReference type="GO" id="GO:0005886">
    <property type="term" value="C:plasma membrane"/>
    <property type="evidence" value="ECO:0007669"/>
    <property type="project" value="UniProtKB-SubCell"/>
</dbReference>
<proteinExistence type="predicted"/>
<evidence type="ECO:0000313" key="8">
    <source>
        <dbReference type="Proteomes" id="UP000199611"/>
    </source>
</evidence>
<keyword evidence="3 6" id="KW-0812">Transmembrane</keyword>
<feature type="transmembrane region" description="Helical" evidence="6">
    <location>
        <begin position="154"/>
        <end position="177"/>
    </location>
</feature>
<keyword evidence="8" id="KW-1185">Reference proteome</keyword>
<evidence type="ECO:0000256" key="2">
    <source>
        <dbReference type="ARBA" id="ARBA00022475"/>
    </source>
</evidence>
<feature type="transmembrane region" description="Helical" evidence="6">
    <location>
        <begin position="123"/>
        <end position="145"/>
    </location>
</feature>
<dbReference type="Proteomes" id="UP000199611">
    <property type="component" value="Unassembled WGS sequence"/>
</dbReference>
<feature type="transmembrane region" description="Helical" evidence="6">
    <location>
        <begin position="263"/>
        <end position="287"/>
    </location>
</feature>
<dbReference type="RefSeq" id="WP_177193462.1">
    <property type="nucleotide sequence ID" value="NZ_FOUU01000001.1"/>
</dbReference>
<evidence type="ECO:0000256" key="4">
    <source>
        <dbReference type="ARBA" id="ARBA00022989"/>
    </source>
</evidence>